<keyword evidence="19" id="KW-1185">Reference proteome</keyword>
<evidence type="ECO:0000256" key="12">
    <source>
        <dbReference type="ARBA" id="ARBA00023146"/>
    </source>
</evidence>
<dbReference type="Gene3D" id="1.10.730.10">
    <property type="entry name" value="Isoleucyl-tRNA Synthetase, Domain 1"/>
    <property type="match status" value="1"/>
</dbReference>
<dbReference type="GO" id="GO:0002161">
    <property type="term" value="F:aminoacyl-tRNA deacylase activity"/>
    <property type="evidence" value="ECO:0007669"/>
    <property type="project" value="InterPro"/>
</dbReference>
<keyword evidence="5 15" id="KW-0963">Cytoplasm</keyword>
<keyword evidence="7 15" id="KW-0479">Metal-binding</keyword>
<dbReference type="PRINTS" id="PR00984">
    <property type="entry name" value="TRNASYNTHILE"/>
</dbReference>
<keyword evidence="10 15" id="KW-0067">ATP-binding</keyword>
<evidence type="ECO:0000256" key="8">
    <source>
        <dbReference type="ARBA" id="ARBA00022741"/>
    </source>
</evidence>
<dbReference type="InterPro" id="IPR033709">
    <property type="entry name" value="Anticodon_Ile_ABEc"/>
</dbReference>
<dbReference type="CDD" id="cd07961">
    <property type="entry name" value="Anticodon_Ia_Ile_ABEc"/>
    <property type="match status" value="1"/>
</dbReference>
<dbReference type="SUPFAM" id="SSF50677">
    <property type="entry name" value="ValRS/IleRS/LeuRS editing domain"/>
    <property type="match status" value="1"/>
</dbReference>
<dbReference type="InterPro" id="IPR009008">
    <property type="entry name" value="Val/Leu/Ile-tRNA-synth_edit"/>
</dbReference>
<dbReference type="KEGG" id="woc:BA177_14740"/>
<evidence type="ECO:0000256" key="4">
    <source>
        <dbReference type="ARBA" id="ARBA00011245"/>
    </source>
</evidence>
<dbReference type="HAMAP" id="MF_02003">
    <property type="entry name" value="Ile_tRNA_synth_type2"/>
    <property type="match status" value="1"/>
</dbReference>
<name>A0A193LIF6_9GAMM</name>
<dbReference type="NCBIfam" id="TIGR00392">
    <property type="entry name" value="ileS"/>
    <property type="match status" value="1"/>
</dbReference>
<dbReference type="CDD" id="cd00818">
    <property type="entry name" value="IleRS_core"/>
    <property type="match status" value="1"/>
</dbReference>
<accession>A0A193LIF6</accession>
<comment type="subcellular location">
    <subcellularLocation>
        <location evidence="2 15">Cytoplasm</location>
    </subcellularLocation>
</comment>
<dbReference type="GO" id="GO:0005524">
    <property type="term" value="F:ATP binding"/>
    <property type="evidence" value="ECO:0007669"/>
    <property type="project" value="UniProtKB-UniRule"/>
</dbReference>
<comment type="domain">
    <text evidence="15">IleRS has two distinct active sites: one for aminoacylation and one for editing. The misactivated valine is translocated from the active site to the editing site, which sterically excludes the correctly activated isoleucine. The single editing site contains two valyl binding pockets, one specific for each substrate (Val-AMP or Val-tRNA(Ile)).</text>
</comment>
<reference evidence="18 19" key="1">
    <citation type="submission" date="2016-06" db="EMBL/GenBank/DDBJ databases">
        <title>Complete genome sequence of a deep-branching marine Gamma Proteobacterium Woeseia oceani type strain XK5.</title>
        <authorList>
            <person name="Mu D."/>
            <person name="Du Z."/>
        </authorList>
    </citation>
    <scope>NUCLEOTIDE SEQUENCE [LARGE SCALE GENOMIC DNA]</scope>
    <source>
        <strain evidence="18 19">XK5</strain>
    </source>
</reference>
<dbReference type="GO" id="GO:0005737">
    <property type="term" value="C:cytoplasm"/>
    <property type="evidence" value="ECO:0007669"/>
    <property type="project" value="UniProtKB-SubCell"/>
</dbReference>
<keyword evidence="6 15" id="KW-0436">Ligase</keyword>
<dbReference type="EC" id="6.1.1.5" evidence="15"/>
<evidence type="ECO:0000313" key="18">
    <source>
        <dbReference type="EMBL" id="ANO52276.1"/>
    </source>
</evidence>
<dbReference type="InterPro" id="IPR014729">
    <property type="entry name" value="Rossmann-like_a/b/a_fold"/>
</dbReference>
<dbReference type="GO" id="GO:0004822">
    <property type="term" value="F:isoleucine-tRNA ligase activity"/>
    <property type="evidence" value="ECO:0007669"/>
    <property type="project" value="UniProtKB-UniRule"/>
</dbReference>
<dbReference type="EMBL" id="CP016268">
    <property type="protein sequence ID" value="ANO52276.1"/>
    <property type="molecule type" value="Genomic_DNA"/>
</dbReference>
<evidence type="ECO:0000256" key="1">
    <source>
        <dbReference type="ARBA" id="ARBA00001947"/>
    </source>
</evidence>
<dbReference type="InterPro" id="IPR002300">
    <property type="entry name" value="aa-tRNA-synth_Ia"/>
</dbReference>
<dbReference type="Pfam" id="PF08264">
    <property type="entry name" value="Anticodon_1"/>
    <property type="match status" value="1"/>
</dbReference>
<dbReference type="InterPro" id="IPR013155">
    <property type="entry name" value="M/V/L/I-tRNA-synth_anticd-bd"/>
</dbReference>
<evidence type="ECO:0000259" key="17">
    <source>
        <dbReference type="Pfam" id="PF08264"/>
    </source>
</evidence>
<evidence type="ECO:0000256" key="11">
    <source>
        <dbReference type="ARBA" id="ARBA00022917"/>
    </source>
</evidence>
<comment type="subunit">
    <text evidence="4 15">Monomer.</text>
</comment>
<evidence type="ECO:0000259" key="16">
    <source>
        <dbReference type="Pfam" id="PF00133"/>
    </source>
</evidence>
<comment type="function">
    <text evidence="13 15">Catalyzes the attachment of isoleucine to tRNA(Ile). As IleRS can inadvertently accommodate and process structurally similar amino acids such as valine, to avoid such errors it has two additional distinct tRNA(Ile)-dependent editing activities. One activity is designated as 'pretransfer' editing and involves the hydrolysis of activated Val-AMP. The other activity is designated 'posttransfer' editing and involves deacylation of mischarged Val-tRNA(Ile).</text>
</comment>
<feature type="binding site" evidence="15">
    <location>
        <position position="594"/>
    </location>
    <ligand>
        <name>ATP</name>
        <dbReference type="ChEBI" id="CHEBI:30616"/>
    </ligand>
</feature>
<dbReference type="Pfam" id="PF19302">
    <property type="entry name" value="DUF5915"/>
    <property type="match status" value="1"/>
</dbReference>
<dbReference type="SUPFAM" id="SSF52374">
    <property type="entry name" value="Nucleotidylyl transferase"/>
    <property type="match status" value="1"/>
</dbReference>
<dbReference type="Gene3D" id="3.90.740.10">
    <property type="entry name" value="Valyl/Leucyl/Isoleucyl-tRNA synthetase, editing domain"/>
    <property type="match status" value="1"/>
</dbReference>
<organism evidence="18 19">
    <name type="scientific">Woeseia oceani</name>
    <dbReference type="NCBI Taxonomy" id="1548547"/>
    <lineage>
        <taxon>Bacteria</taxon>
        <taxon>Pseudomonadati</taxon>
        <taxon>Pseudomonadota</taxon>
        <taxon>Gammaproteobacteria</taxon>
        <taxon>Woeseiales</taxon>
        <taxon>Woeseiaceae</taxon>
        <taxon>Woeseia</taxon>
    </lineage>
</organism>
<evidence type="ECO:0000256" key="2">
    <source>
        <dbReference type="ARBA" id="ARBA00004496"/>
    </source>
</evidence>
<evidence type="ECO:0000256" key="10">
    <source>
        <dbReference type="ARBA" id="ARBA00022840"/>
    </source>
</evidence>
<gene>
    <name evidence="15" type="primary">ileS</name>
    <name evidence="18" type="ORF">BA177_14740</name>
</gene>
<proteinExistence type="inferred from homology"/>
<keyword evidence="11 15" id="KW-0648">Protein biosynthesis</keyword>
<dbReference type="PANTHER" id="PTHR42780">
    <property type="entry name" value="SOLEUCYL-TRNA SYNTHETASE"/>
    <property type="match status" value="1"/>
</dbReference>
<keyword evidence="9 15" id="KW-0862">Zinc</keyword>
<comment type="cofactor">
    <cofactor evidence="1 15">
        <name>Zn(2+)</name>
        <dbReference type="ChEBI" id="CHEBI:29105"/>
    </cofactor>
</comment>
<evidence type="ECO:0000256" key="14">
    <source>
        <dbReference type="ARBA" id="ARBA00048359"/>
    </source>
</evidence>
<dbReference type="STRING" id="1548547.BA177_14740"/>
<feature type="short sequence motif" description="'KMSKS' region" evidence="15">
    <location>
        <begin position="591"/>
        <end position="595"/>
    </location>
</feature>
<protein>
    <recommendedName>
        <fullName evidence="15">Isoleucine--tRNA ligase</fullName>
        <ecNumber evidence="15">6.1.1.5</ecNumber>
    </recommendedName>
    <alternativeName>
        <fullName evidence="15">Isoleucyl-tRNA synthetase</fullName>
        <shortName evidence="15">IleRS</shortName>
    </alternativeName>
</protein>
<dbReference type="Proteomes" id="UP000092695">
    <property type="component" value="Chromosome"/>
</dbReference>
<dbReference type="RefSeq" id="WP_068617433.1">
    <property type="nucleotide sequence ID" value="NZ_CP016268.1"/>
</dbReference>
<dbReference type="PANTHER" id="PTHR42780:SF1">
    <property type="entry name" value="ISOLEUCINE--TRNA LIGASE, CYTOPLASMIC"/>
    <property type="match status" value="1"/>
</dbReference>
<dbReference type="Gene3D" id="3.40.50.620">
    <property type="entry name" value="HUPs"/>
    <property type="match status" value="2"/>
</dbReference>
<dbReference type="FunFam" id="3.40.50.620:FF:000063">
    <property type="entry name" value="Isoleucine--tRNA ligase"/>
    <property type="match status" value="1"/>
</dbReference>
<dbReference type="AlphaFoldDB" id="A0A193LIF6"/>
<dbReference type="GO" id="GO:0008270">
    <property type="term" value="F:zinc ion binding"/>
    <property type="evidence" value="ECO:0007669"/>
    <property type="project" value="UniProtKB-UniRule"/>
</dbReference>
<dbReference type="GO" id="GO:0000049">
    <property type="term" value="F:tRNA binding"/>
    <property type="evidence" value="ECO:0007669"/>
    <property type="project" value="InterPro"/>
</dbReference>
<dbReference type="GO" id="GO:0006428">
    <property type="term" value="P:isoleucyl-tRNA aminoacylation"/>
    <property type="evidence" value="ECO:0007669"/>
    <property type="project" value="UniProtKB-UniRule"/>
</dbReference>
<evidence type="ECO:0000256" key="5">
    <source>
        <dbReference type="ARBA" id="ARBA00022490"/>
    </source>
</evidence>
<feature type="domain" description="Aminoacyl-tRNA synthetase class Ia" evidence="16">
    <location>
        <begin position="19"/>
        <end position="619"/>
    </location>
</feature>
<feature type="short sequence motif" description="'HIGH' region" evidence="15">
    <location>
        <begin position="49"/>
        <end position="59"/>
    </location>
</feature>
<evidence type="ECO:0000313" key="19">
    <source>
        <dbReference type="Proteomes" id="UP000092695"/>
    </source>
</evidence>
<dbReference type="InterPro" id="IPR023586">
    <property type="entry name" value="Ile-tRNA-ligase_type2"/>
</dbReference>
<dbReference type="SUPFAM" id="SSF47323">
    <property type="entry name" value="Anticodon-binding domain of a subclass of class I aminoacyl-tRNA synthetases"/>
    <property type="match status" value="1"/>
</dbReference>
<evidence type="ECO:0000256" key="15">
    <source>
        <dbReference type="HAMAP-Rule" id="MF_02003"/>
    </source>
</evidence>
<dbReference type="FunFam" id="3.40.50.620:FF:000075">
    <property type="entry name" value="Isoleucine--tRNA ligase"/>
    <property type="match status" value="1"/>
</dbReference>
<comment type="similarity">
    <text evidence="3 15">Belongs to the class-I aminoacyl-tRNA synthetase family. IleS type 2 subfamily.</text>
</comment>
<evidence type="ECO:0000256" key="13">
    <source>
        <dbReference type="ARBA" id="ARBA00025217"/>
    </source>
</evidence>
<keyword evidence="12 15" id="KW-0030">Aminoacyl-tRNA synthetase</keyword>
<keyword evidence="8 15" id="KW-0547">Nucleotide-binding</keyword>
<dbReference type="OrthoDB" id="9810365at2"/>
<evidence type="ECO:0000256" key="7">
    <source>
        <dbReference type="ARBA" id="ARBA00022723"/>
    </source>
</evidence>
<dbReference type="InterPro" id="IPR009080">
    <property type="entry name" value="tRNAsynth_Ia_anticodon-bd"/>
</dbReference>
<evidence type="ECO:0000256" key="9">
    <source>
        <dbReference type="ARBA" id="ARBA00022833"/>
    </source>
</evidence>
<evidence type="ECO:0000256" key="3">
    <source>
        <dbReference type="ARBA" id="ARBA00007078"/>
    </source>
</evidence>
<evidence type="ECO:0000256" key="6">
    <source>
        <dbReference type="ARBA" id="ARBA00022598"/>
    </source>
</evidence>
<dbReference type="Pfam" id="PF00133">
    <property type="entry name" value="tRNA-synt_1"/>
    <property type="match status" value="1"/>
</dbReference>
<comment type="catalytic activity">
    <reaction evidence="14 15">
        <text>tRNA(Ile) + L-isoleucine + ATP = L-isoleucyl-tRNA(Ile) + AMP + diphosphate</text>
        <dbReference type="Rhea" id="RHEA:11060"/>
        <dbReference type="Rhea" id="RHEA-COMP:9666"/>
        <dbReference type="Rhea" id="RHEA-COMP:9695"/>
        <dbReference type="ChEBI" id="CHEBI:30616"/>
        <dbReference type="ChEBI" id="CHEBI:33019"/>
        <dbReference type="ChEBI" id="CHEBI:58045"/>
        <dbReference type="ChEBI" id="CHEBI:78442"/>
        <dbReference type="ChEBI" id="CHEBI:78528"/>
        <dbReference type="ChEBI" id="CHEBI:456215"/>
        <dbReference type="EC" id="6.1.1.5"/>
    </reaction>
</comment>
<dbReference type="InterPro" id="IPR002301">
    <property type="entry name" value="Ile-tRNA-ligase"/>
</dbReference>
<feature type="domain" description="Methionyl/Valyl/Leucyl/Isoleucyl-tRNA synthetase anticodon-binding" evidence="17">
    <location>
        <begin position="677"/>
        <end position="827"/>
    </location>
</feature>
<sequence length="1044" mass="118275">MAFKEVAGRYDGPGLETEVLEFWREHAVFEKTLEMSADRPRFTFNEGPPTANGKPGIHHVLARSFKDAFPRYKTMRGYHVPRKAGWDTHGLPVEHEIEKELGIFDKKEIEAQVGIAEFTKRCRESVMRYISDWEKMTTRMGFWVNLDEAYYTLNNSYIESVWNLLQNIWGKDLIYRGYKVVPYDPRIGATLSSHELAQGYREVEDPSVFVRFNVRDQPNTSFLVWTTTPWTLPSNMLLAVHTDVDYVYAESDGETLILAEALCERVFREQEYTVTKRVKGSELIGLRYERLFDYLTIEGDAFRVVHADFVSTEDGTGIVHTAPAYGVDDLALGQAEGLPVVHGVGEDGLFLPEVEPVAGLFFKDADKPLIRILKDRGLMFRAETYLHNYPFGWRTGDPIIYYAKNAWYIRTSNFKERMVELNQSIKWVPENIRDGRFGNWLENNIDWALSRERFWGTPLPVWTDGNDEYLCIGSVAELEELTGRELSDLDLHRPAIDEITFEKDGKTWQRVPEVIDCWFDSGAMSYAQWHYPFENKDTFEQHFPADFICEAIDQTRGWFYTLHAISTLVSDSVAYRNCICLSHIVDKDGKKMSKSVGNIVNPYDVFDTVGADALRWYFLARLAPEAQKRISVEIVADVASSFINTFWNTYGFFVLYARIDNVDLSNDIAVADRPEIDRWALALAHRTIRVVTEAMDNFDAKTAGDAVESFVDQLSNWYVRRNRRRFWKSTDPADTRAAYLTLYECLNIAHRLMAPFVPFLAEHVYQNLVRGVDADAPMSVHMSDWPEADASLEDDALLFAVGVVQKTVGLGRAARAQSGVRTRQPLSRLLLRAPDDAAAAALAEHQEQILEELNVKTVEFIARDAGLVDYRIKPHLPRIGKQFGKRIPALKKALLDADGAVIAGAAARGEPFTVMLDDEVITLTAEDVLIETSSAEGYACAEDSGYLAALDTSLDDALRREGVARELVRSVQDARKQAGLEVSDRIVLGVSGSAGVEAALAEHRAYLMRETLASDWACGQAAPLYSAEREVDEHRWTIEITKTS</sequence>